<dbReference type="Proteomes" id="UP000005038">
    <property type="component" value="Unassembled WGS sequence"/>
</dbReference>
<organism evidence="1 2">
    <name type="scientific">Gordonia otitidis (strain DSM 44809 / CCUG 52243 / JCM 12355 / NBRC 100426 / IFM 10032)</name>
    <dbReference type="NCBI Taxonomy" id="1108044"/>
    <lineage>
        <taxon>Bacteria</taxon>
        <taxon>Bacillati</taxon>
        <taxon>Actinomycetota</taxon>
        <taxon>Actinomycetes</taxon>
        <taxon>Mycobacteriales</taxon>
        <taxon>Gordoniaceae</taxon>
        <taxon>Gordonia</taxon>
    </lineage>
</organism>
<evidence type="ECO:0008006" key="3">
    <source>
        <dbReference type="Google" id="ProtNLM"/>
    </source>
</evidence>
<dbReference type="OrthoDB" id="3635048at2"/>
<proteinExistence type="predicted"/>
<reference evidence="1" key="1">
    <citation type="submission" date="2012-02" db="EMBL/GenBank/DDBJ databases">
        <title>Whole genome shotgun sequence of Gordonia otitidis NBRC 100426.</title>
        <authorList>
            <person name="Yoshida I."/>
            <person name="Hosoyama A."/>
            <person name="Tsuchikane K."/>
            <person name="Katsumata H."/>
            <person name="Yamazaki S."/>
            <person name="Fujita N."/>
        </authorList>
    </citation>
    <scope>NUCLEOTIDE SEQUENCE [LARGE SCALE GENOMIC DNA]</scope>
    <source>
        <strain evidence="1">NBRC 100426</strain>
    </source>
</reference>
<evidence type="ECO:0000313" key="2">
    <source>
        <dbReference type="Proteomes" id="UP000005038"/>
    </source>
</evidence>
<evidence type="ECO:0000313" key="1">
    <source>
        <dbReference type="EMBL" id="GAB37066.1"/>
    </source>
</evidence>
<keyword evidence="2" id="KW-1185">Reference proteome</keyword>
<dbReference type="AlphaFoldDB" id="H5TUA8"/>
<comment type="caution">
    <text evidence="1">The sequence shown here is derived from an EMBL/GenBank/DDBJ whole genome shotgun (WGS) entry which is preliminary data.</text>
</comment>
<dbReference type="RefSeq" id="WP_007241221.1">
    <property type="nucleotide sequence ID" value="NZ_BAFB01000256.1"/>
</dbReference>
<protein>
    <recommendedName>
        <fullName evidence="3">Pyridine nucleotide-disulfide oxidoreductase</fullName>
    </recommendedName>
</protein>
<name>H5TUA8_GORO1</name>
<dbReference type="STRING" id="1108044.GOOTI_256_00340"/>
<gene>
    <name evidence="1" type="ORF">GOOTI_256_00340</name>
</gene>
<dbReference type="EMBL" id="BAFB01000256">
    <property type="protein sequence ID" value="GAB37066.1"/>
    <property type="molecule type" value="Genomic_DNA"/>
</dbReference>
<sequence>MFTPPSTHVLPGPLWRIGWRVGAVGACMGLTLVAACGVTVGDDIVDDAADVDVGQCVAIGASTDDDGNVKATHTDCGGDDLTFYVAAKVPSDAGCVSKNSAGLTFDKGDQKLCMTPNFITGQCYQVPTPGGRLVDYREVDCAATPHSATVVARTVQRADGGVECADDLTKWEFSEPRSIGYCLEALA</sequence>
<accession>H5TUA8</accession>